<dbReference type="InterPro" id="IPR055264">
    <property type="entry name" value="BOD1/SHG1_dom"/>
</dbReference>
<feature type="compositionally biased region" description="Basic residues" evidence="1">
    <location>
        <begin position="1"/>
        <end position="21"/>
    </location>
</feature>
<dbReference type="STRING" id="341454.A0A4S2MVK8"/>
<dbReference type="AlphaFoldDB" id="A0A4S2MVK8"/>
<feature type="compositionally biased region" description="Pro residues" evidence="1">
    <location>
        <begin position="185"/>
        <end position="196"/>
    </location>
</feature>
<accession>A0A4S2MVK8</accession>
<proteinExistence type="predicted"/>
<organism evidence="3 4">
    <name type="scientific">Ascodesmis nigricans</name>
    <dbReference type="NCBI Taxonomy" id="341454"/>
    <lineage>
        <taxon>Eukaryota</taxon>
        <taxon>Fungi</taxon>
        <taxon>Dikarya</taxon>
        <taxon>Ascomycota</taxon>
        <taxon>Pezizomycotina</taxon>
        <taxon>Pezizomycetes</taxon>
        <taxon>Pezizales</taxon>
        <taxon>Ascodesmidaceae</taxon>
        <taxon>Ascodesmis</taxon>
    </lineage>
</organism>
<reference evidence="3 4" key="1">
    <citation type="submission" date="2019-04" db="EMBL/GenBank/DDBJ databases">
        <title>Comparative genomics and transcriptomics to analyze fruiting body development in filamentous ascomycetes.</title>
        <authorList>
            <consortium name="DOE Joint Genome Institute"/>
            <person name="Lutkenhaus R."/>
            <person name="Traeger S."/>
            <person name="Breuer J."/>
            <person name="Kuo A."/>
            <person name="Lipzen A."/>
            <person name="Pangilinan J."/>
            <person name="Dilworth D."/>
            <person name="Sandor L."/>
            <person name="Poggeler S."/>
            <person name="Barry K."/>
            <person name="Grigoriev I.V."/>
            <person name="Nowrousian M."/>
        </authorList>
    </citation>
    <scope>NUCLEOTIDE SEQUENCE [LARGE SCALE GENOMIC DNA]</scope>
    <source>
        <strain evidence="3 4">CBS 389.68</strain>
    </source>
</reference>
<dbReference type="PRINTS" id="PR01217">
    <property type="entry name" value="PRICHEXTENSN"/>
</dbReference>
<feature type="domain" description="BOD1/SHG1" evidence="2">
    <location>
        <begin position="216"/>
        <end position="302"/>
    </location>
</feature>
<dbReference type="Pfam" id="PF05205">
    <property type="entry name" value="COMPASS-Shg1"/>
    <property type="match status" value="1"/>
</dbReference>
<feature type="compositionally biased region" description="Low complexity" evidence="1">
    <location>
        <begin position="150"/>
        <end position="165"/>
    </location>
</feature>
<feature type="compositionally biased region" description="Basic and acidic residues" evidence="1">
    <location>
        <begin position="63"/>
        <end position="102"/>
    </location>
</feature>
<dbReference type="Proteomes" id="UP000298138">
    <property type="component" value="Unassembled WGS sequence"/>
</dbReference>
<keyword evidence="4" id="KW-1185">Reference proteome</keyword>
<name>A0A4S2MVK8_9PEZI</name>
<dbReference type="EMBL" id="ML220124">
    <property type="protein sequence ID" value="TGZ80563.1"/>
    <property type="molecule type" value="Genomic_DNA"/>
</dbReference>
<feature type="compositionally biased region" description="Pro residues" evidence="1">
    <location>
        <begin position="124"/>
        <end position="135"/>
    </location>
</feature>
<evidence type="ECO:0000259" key="2">
    <source>
        <dbReference type="Pfam" id="PF05205"/>
    </source>
</evidence>
<dbReference type="InParanoid" id="A0A4S2MVK8"/>
<evidence type="ECO:0000313" key="4">
    <source>
        <dbReference type="Proteomes" id="UP000298138"/>
    </source>
</evidence>
<evidence type="ECO:0000256" key="1">
    <source>
        <dbReference type="SAM" id="MobiDB-lite"/>
    </source>
</evidence>
<evidence type="ECO:0000313" key="3">
    <source>
        <dbReference type="EMBL" id="TGZ80563.1"/>
    </source>
</evidence>
<protein>
    <recommendedName>
        <fullName evidence="2">BOD1/SHG1 domain-containing protein</fullName>
    </recommendedName>
</protein>
<feature type="region of interest" description="Disordered" evidence="1">
    <location>
        <begin position="1"/>
        <end position="210"/>
    </location>
</feature>
<dbReference type="OrthoDB" id="5579731at2759"/>
<gene>
    <name evidence="3" type="ORF">EX30DRAFT_372193</name>
</gene>
<sequence>MRHRSPFPRRFSPPRRRRSPIARKPTPAESPLVPPPLPSFSIPVAPVKDKDSKEAPQLQQKQFDGERKAEKEEPKKAQEESKKEQEEPRKDSAQGLKEEEPKVILNDLIQESIPIDHSAEDLTAPPPPTKEPIPPVKQSSPIPHRRSRRSPSSNPQPKQKSPNNRLQARPDSPQHRRSHRRTPSTHPPSPKPPSRSPSPATLAAHNRAAAQTSAELITTYKKRGHFDQVKKDLFSAFLESPIKAEFSADLKIAVNAELDRDPSLMARDRTKAAAMIERSADANGIYDRVEEFVDEIVKQRRTEIEGMAKALCVARNITPNAAAEIVKKQLMNGVDGDVGQDVDDEGDVVMMNHGS</sequence>